<organism evidence="1 2">
    <name type="scientific">Methylopila jiangsuensis</name>
    <dbReference type="NCBI Taxonomy" id="586230"/>
    <lineage>
        <taxon>Bacteria</taxon>
        <taxon>Pseudomonadati</taxon>
        <taxon>Pseudomonadota</taxon>
        <taxon>Alphaproteobacteria</taxon>
        <taxon>Hyphomicrobiales</taxon>
        <taxon>Methylopilaceae</taxon>
        <taxon>Methylopila</taxon>
    </lineage>
</organism>
<evidence type="ECO:0000313" key="2">
    <source>
        <dbReference type="Proteomes" id="UP001143364"/>
    </source>
</evidence>
<reference evidence="1" key="2">
    <citation type="submission" date="2023-01" db="EMBL/GenBank/DDBJ databases">
        <authorList>
            <person name="Sun Q."/>
            <person name="Evtushenko L."/>
        </authorList>
    </citation>
    <scope>NUCLEOTIDE SEQUENCE</scope>
    <source>
        <strain evidence="1">VKM B-2555</strain>
    </source>
</reference>
<name>A0A9W6JIK8_9HYPH</name>
<protein>
    <submittedName>
        <fullName evidence="1">Uncharacterized protein</fullName>
    </submittedName>
</protein>
<proteinExistence type="predicted"/>
<evidence type="ECO:0000313" key="1">
    <source>
        <dbReference type="EMBL" id="GLK76709.1"/>
    </source>
</evidence>
<dbReference type="AlphaFoldDB" id="A0A9W6JIK8"/>
<gene>
    <name evidence="1" type="ORF">GCM10008171_19630</name>
</gene>
<reference evidence="1" key="1">
    <citation type="journal article" date="2014" name="Int. J. Syst. Evol. Microbiol.">
        <title>Complete genome sequence of Corynebacterium casei LMG S-19264T (=DSM 44701T), isolated from a smear-ripened cheese.</title>
        <authorList>
            <consortium name="US DOE Joint Genome Institute (JGI-PGF)"/>
            <person name="Walter F."/>
            <person name="Albersmeier A."/>
            <person name="Kalinowski J."/>
            <person name="Ruckert C."/>
        </authorList>
    </citation>
    <scope>NUCLEOTIDE SEQUENCE</scope>
    <source>
        <strain evidence="1">VKM B-2555</strain>
    </source>
</reference>
<dbReference type="Proteomes" id="UP001143364">
    <property type="component" value="Unassembled WGS sequence"/>
</dbReference>
<sequence>MGALSAIIGDVVVVHLGGQAIEMRPTLRAAIRSHELHGGFDALLKKLHELDTRTVRRFMRVAVGSNASKVVEASTPGALMAVQPQLLDFVLVLANGGTIPGDMSGDALDAPKTGGVTHADYFARLYKIGTGWLGWTHEEVMNAPMPAILSAYIGRQEMLQAIFGGGDKARGRNDTSLEDKLKAGMAFLGTRKVARAA</sequence>
<accession>A0A9W6JIK8</accession>
<dbReference type="RefSeq" id="WP_271204580.1">
    <property type="nucleotide sequence ID" value="NZ_BSFK01000010.1"/>
</dbReference>
<comment type="caution">
    <text evidence="1">The sequence shown here is derived from an EMBL/GenBank/DDBJ whole genome shotgun (WGS) entry which is preliminary data.</text>
</comment>
<keyword evidence="2" id="KW-1185">Reference proteome</keyword>
<dbReference type="EMBL" id="BSFK01000010">
    <property type="protein sequence ID" value="GLK76709.1"/>
    <property type="molecule type" value="Genomic_DNA"/>
</dbReference>